<sequence>MLFVQARGFDQRRIIGGVLEGPHAGTNASSAVATAEYEVAAANFLAVARLLWEAAHVFIFRLGLAVLLGLVVRALHWLVGLGGNGDIVKLFGTWSVHGVSPLVVASLVCWLQEAI</sequence>
<keyword evidence="1" id="KW-0812">Transmembrane</keyword>
<accession>A0A1S7NL83</accession>
<evidence type="ECO:0000313" key="2">
    <source>
        <dbReference type="EMBL" id="CUX08669.1"/>
    </source>
</evidence>
<keyword evidence="1" id="KW-1133">Transmembrane helix</keyword>
<evidence type="ECO:0000256" key="1">
    <source>
        <dbReference type="SAM" id="Phobius"/>
    </source>
</evidence>
<reference evidence="2 3" key="1">
    <citation type="submission" date="2016-01" db="EMBL/GenBank/DDBJ databases">
        <authorList>
            <person name="Oliw E.H."/>
        </authorList>
    </citation>
    <scope>NUCLEOTIDE SEQUENCE [LARGE SCALE GENOMIC DNA]</scope>
    <source>
        <strain evidence="2 3">Kerr 14</strain>
    </source>
</reference>
<organism evidence="2 3">
    <name type="scientific">Agrobacterium tumefaciens str. Kerr 14</name>
    <dbReference type="NCBI Taxonomy" id="1183424"/>
    <lineage>
        <taxon>Bacteria</taxon>
        <taxon>Pseudomonadati</taxon>
        <taxon>Pseudomonadota</taxon>
        <taxon>Alphaproteobacteria</taxon>
        <taxon>Hyphomicrobiales</taxon>
        <taxon>Rhizobiaceae</taxon>
        <taxon>Rhizobium/Agrobacterium group</taxon>
        <taxon>Agrobacterium</taxon>
        <taxon>Agrobacterium tumefaciens complex</taxon>
    </lineage>
</organism>
<feature type="transmembrane region" description="Helical" evidence="1">
    <location>
        <begin position="91"/>
        <end position="111"/>
    </location>
</feature>
<feature type="transmembrane region" description="Helical" evidence="1">
    <location>
        <begin position="58"/>
        <end position="79"/>
    </location>
</feature>
<dbReference type="EMBL" id="FBWC01000002">
    <property type="protein sequence ID" value="CUX08669.1"/>
    <property type="molecule type" value="Genomic_DNA"/>
</dbReference>
<proteinExistence type="predicted"/>
<gene>
    <name evidence="2" type="ORF">AGR4C_Cc100061</name>
</gene>
<protein>
    <submittedName>
        <fullName evidence="2">Uncharacterized protein</fullName>
    </submittedName>
</protein>
<dbReference type="AlphaFoldDB" id="A0A1S7NL83"/>
<evidence type="ECO:0000313" key="3">
    <source>
        <dbReference type="Proteomes" id="UP000191897"/>
    </source>
</evidence>
<name>A0A1S7NL83_AGRTU</name>
<dbReference type="Proteomes" id="UP000191897">
    <property type="component" value="Unassembled WGS sequence"/>
</dbReference>
<keyword evidence="1" id="KW-0472">Membrane</keyword>